<protein>
    <submittedName>
        <fullName evidence="1">Amidinotransferase family protein</fullName>
    </submittedName>
</protein>
<keyword evidence="1" id="KW-0808">Transferase</keyword>
<dbReference type="KEGG" id="cbv:U729_3009"/>
<dbReference type="GO" id="GO:0016990">
    <property type="term" value="F:arginine deiminase activity"/>
    <property type="evidence" value="ECO:0007669"/>
    <property type="project" value="TreeGrafter"/>
</dbReference>
<dbReference type="PANTHER" id="PTHR47271:SF2">
    <property type="entry name" value="ARGININE DEIMINASE"/>
    <property type="match status" value="1"/>
</dbReference>
<dbReference type="RefSeq" id="WP_039316396.1">
    <property type="nucleotide sequence ID" value="NZ_CP006905.1"/>
</dbReference>
<dbReference type="EMBL" id="CP006905">
    <property type="protein sequence ID" value="AIY83210.1"/>
    <property type="molecule type" value="Genomic_DNA"/>
</dbReference>
<dbReference type="OrthoDB" id="9814070at2"/>
<dbReference type="eggNOG" id="COG1834">
    <property type="taxonomic scope" value="Bacteria"/>
</dbReference>
<dbReference type="Gene3D" id="3.75.10.10">
    <property type="entry name" value="L-arginine/glycine Amidinotransferase, Chain A"/>
    <property type="match status" value="1"/>
</dbReference>
<dbReference type="STRING" id="1561.NPD11_29"/>
<dbReference type="GO" id="GO:0019546">
    <property type="term" value="P:L-arginine deiminase pathway"/>
    <property type="evidence" value="ECO:0007669"/>
    <property type="project" value="TreeGrafter"/>
</dbReference>
<dbReference type="PANTHER" id="PTHR47271">
    <property type="entry name" value="ARGININE DEIMINASE"/>
    <property type="match status" value="1"/>
</dbReference>
<reference evidence="1 2" key="1">
    <citation type="journal article" date="2015" name="Infect. Genet. Evol.">
        <title>Genomic sequences of six botulinum neurotoxin-producing strains representing three clostridial species illustrate the mobility and diversity of botulinum neurotoxin genes.</title>
        <authorList>
            <person name="Smith T.J."/>
            <person name="Hill K.K."/>
            <person name="Xie G."/>
            <person name="Foley B.T."/>
            <person name="Williamson C.H."/>
            <person name="Foster J.T."/>
            <person name="Johnson S.L."/>
            <person name="Chertkov O."/>
            <person name="Teshima H."/>
            <person name="Gibbons H.S."/>
            <person name="Johnsky L.A."/>
            <person name="Karavis M.A."/>
            <person name="Smith L.A."/>
        </authorList>
    </citation>
    <scope>NUCLEOTIDE SEQUENCE [LARGE SCALE GENOMIC DNA]</scope>
    <source>
        <strain evidence="1">Sullivan</strain>
    </source>
</reference>
<dbReference type="Proteomes" id="UP000030635">
    <property type="component" value="Chromosome"/>
</dbReference>
<accession>A0A0A7FW98</accession>
<dbReference type="SUPFAM" id="SSF55909">
    <property type="entry name" value="Pentein"/>
    <property type="match status" value="1"/>
</dbReference>
<name>A0A0A7FW98_9CLOT</name>
<proteinExistence type="predicted"/>
<dbReference type="GO" id="GO:0016740">
    <property type="term" value="F:transferase activity"/>
    <property type="evidence" value="ECO:0007669"/>
    <property type="project" value="UniProtKB-KW"/>
</dbReference>
<dbReference type="AlphaFoldDB" id="A0A0A7FW98"/>
<organism evidence="1 2">
    <name type="scientific">Clostridium baratii str. Sullivan</name>
    <dbReference type="NCBI Taxonomy" id="1415775"/>
    <lineage>
        <taxon>Bacteria</taxon>
        <taxon>Bacillati</taxon>
        <taxon>Bacillota</taxon>
        <taxon>Clostridia</taxon>
        <taxon>Eubacteriales</taxon>
        <taxon>Clostridiaceae</taxon>
        <taxon>Clostridium</taxon>
    </lineage>
</organism>
<sequence>MKDINYILMRYPSYFEIIDYRNQHKDNISMEKVYDNYNNLLNILSEEDIKYYFLNTEKGPSEVFTRDIGFSLEGTLFVCKLKNKHRKKETKNLLEHIRKNRLKYYEFENEIEGGDVVIGDSKIFIGLSQRTSEEAISELEQYLEDIGSKYKVIPIRFDSVSKLHLDCVFNILDKKSAIVCDYIYDIETIEKEFKNLYYVSKKSADNLGVNIISLDKKRVICSDTEATRVLRKNGYKVLQCEYDEIIKSGGGIGCSTLPIRI</sequence>
<evidence type="ECO:0000313" key="1">
    <source>
        <dbReference type="EMBL" id="AIY83210.1"/>
    </source>
</evidence>
<keyword evidence="2" id="KW-1185">Reference proteome</keyword>
<dbReference type="Pfam" id="PF19420">
    <property type="entry name" value="DDAH_eukar"/>
    <property type="match status" value="1"/>
</dbReference>
<dbReference type="HOGENOM" id="CLU_057463_2_0_9"/>
<gene>
    <name evidence="1" type="ORF">U729_3009</name>
</gene>
<evidence type="ECO:0000313" key="2">
    <source>
        <dbReference type="Proteomes" id="UP000030635"/>
    </source>
</evidence>